<evidence type="ECO:0000313" key="1">
    <source>
        <dbReference type="EMBL" id="JAD31531.1"/>
    </source>
</evidence>
<protein>
    <submittedName>
        <fullName evidence="1">Uncharacterized protein</fullName>
    </submittedName>
</protein>
<organism evidence="1">
    <name type="scientific">Arundo donax</name>
    <name type="common">Giant reed</name>
    <name type="synonym">Donax arundinaceus</name>
    <dbReference type="NCBI Taxonomy" id="35708"/>
    <lineage>
        <taxon>Eukaryota</taxon>
        <taxon>Viridiplantae</taxon>
        <taxon>Streptophyta</taxon>
        <taxon>Embryophyta</taxon>
        <taxon>Tracheophyta</taxon>
        <taxon>Spermatophyta</taxon>
        <taxon>Magnoliopsida</taxon>
        <taxon>Liliopsida</taxon>
        <taxon>Poales</taxon>
        <taxon>Poaceae</taxon>
        <taxon>PACMAD clade</taxon>
        <taxon>Arundinoideae</taxon>
        <taxon>Arundineae</taxon>
        <taxon>Arundo</taxon>
    </lineage>
</organism>
<reference evidence="1" key="2">
    <citation type="journal article" date="2015" name="Data Brief">
        <title>Shoot transcriptome of the giant reed, Arundo donax.</title>
        <authorList>
            <person name="Barrero R.A."/>
            <person name="Guerrero F.D."/>
            <person name="Moolhuijzen P."/>
            <person name="Goolsby J.A."/>
            <person name="Tidwell J."/>
            <person name="Bellgard S.E."/>
            <person name="Bellgard M.I."/>
        </authorList>
    </citation>
    <scope>NUCLEOTIDE SEQUENCE</scope>
    <source>
        <tissue evidence="1">Shoot tissue taken approximately 20 cm above the soil surface</tissue>
    </source>
</reference>
<accession>A0A0A8YY82</accession>
<dbReference type="EMBL" id="GBRH01266364">
    <property type="protein sequence ID" value="JAD31531.1"/>
    <property type="molecule type" value="Transcribed_RNA"/>
</dbReference>
<proteinExistence type="predicted"/>
<dbReference type="AlphaFoldDB" id="A0A0A8YY82"/>
<sequence>MSNTSKVCRSPICGGRFEIHVRRRPKYFKRNKTLISVR</sequence>
<name>A0A0A8YY82_ARUDO</name>
<reference evidence="1" key="1">
    <citation type="submission" date="2014-09" db="EMBL/GenBank/DDBJ databases">
        <authorList>
            <person name="Magalhaes I.L.F."/>
            <person name="Oliveira U."/>
            <person name="Santos F.R."/>
            <person name="Vidigal T.H.D.A."/>
            <person name="Brescovit A.D."/>
            <person name="Santos A.J."/>
        </authorList>
    </citation>
    <scope>NUCLEOTIDE SEQUENCE</scope>
    <source>
        <tissue evidence="1">Shoot tissue taken approximately 20 cm above the soil surface</tissue>
    </source>
</reference>